<dbReference type="EMBL" id="FQYI01000007">
    <property type="protein sequence ID" value="SHI98113.1"/>
    <property type="molecule type" value="Genomic_DNA"/>
</dbReference>
<dbReference type="GO" id="GO:0009279">
    <property type="term" value="C:cell outer membrane"/>
    <property type="evidence" value="ECO:0007669"/>
    <property type="project" value="UniProtKB-SubCell"/>
</dbReference>
<dbReference type="SUPFAM" id="SSF56935">
    <property type="entry name" value="Porins"/>
    <property type="match status" value="1"/>
</dbReference>
<proteinExistence type="inferred from homology"/>
<dbReference type="InterPro" id="IPR005017">
    <property type="entry name" value="OMPP1/FadL/TodX"/>
</dbReference>
<dbReference type="Gene3D" id="2.40.160.60">
    <property type="entry name" value="Outer membrane protein transport protein (OMPP1/FadL/TodX)"/>
    <property type="match status" value="1"/>
</dbReference>
<sequence length="412" mass="45670">MKRILFSIALLSGVSAYAGGFRVSLQGVRQLAMAHTSAHTEDASVAFFHPAGISFIPAKLSVAAGGIGVKNTVTFQNPQTLTKTDTDNPLGTPAYAALAYKLNDKVSLGFSFTTPYGSVVEWPEDWEGREIVQRMELKALYFQPMLAVKLSPEVSVGASYIYSKGLVDWTRAVTLLNGNMNIKDEKAKGHGYGISFYFKPNDKFEAGASYRSPIDMKAKEGVVAFNIKPSVYSVVGLDQNGQDRFTATLPLTEEYTLGLTYRILPQWKVSADLNYHGWHRYSALTLDFEQAPLGNHPEDPTILTVPKNFHNAHTLRIGTEYQFNEKFAGRLGYYFDETPYDDEYFIPETPSFNLHVLTAGFGMNFNGFGLDAAVGMPLGEPRTVNNTYQNFVGEAKMKAIYFGLGLRYNLVK</sequence>
<keyword evidence="4" id="KW-0812">Transmembrane</keyword>
<evidence type="ECO:0000256" key="1">
    <source>
        <dbReference type="ARBA" id="ARBA00004571"/>
    </source>
</evidence>
<gene>
    <name evidence="8" type="ORF">SAMN05443429_10745</name>
</gene>
<dbReference type="AlphaFoldDB" id="A0A1M6FKB6"/>
<comment type="subcellular location">
    <subcellularLocation>
        <location evidence="1">Cell outer membrane</location>
        <topology evidence="1">Multi-pass membrane protein</topology>
    </subcellularLocation>
</comment>
<keyword evidence="3" id="KW-1134">Transmembrane beta strand</keyword>
<accession>A0A1M6FKB6</accession>
<evidence type="ECO:0000313" key="9">
    <source>
        <dbReference type="Proteomes" id="UP000184335"/>
    </source>
</evidence>
<keyword evidence="9" id="KW-1185">Reference proteome</keyword>
<dbReference type="Pfam" id="PF03349">
    <property type="entry name" value="Toluene_X"/>
    <property type="match status" value="1"/>
</dbReference>
<evidence type="ECO:0000256" key="5">
    <source>
        <dbReference type="ARBA" id="ARBA00022729"/>
    </source>
</evidence>
<comment type="similarity">
    <text evidence="2">Belongs to the OmpP1/FadL family.</text>
</comment>
<reference evidence="8 9" key="1">
    <citation type="submission" date="2016-11" db="EMBL/GenBank/DDBJ databases">
        <authorList>
            <person name="Jaros S."/>
            <person name="Januszkiewicz K."/>
            <person name="Wedrychowicz H."/>
        </authorList>
    </citation>
    <scope>NUCLEOTIDE SEQUENCE [LARGE SCALE GENOMIC DNA]</scope>
    <source>
        <strain evidence="8 9">DSM 25479</strain>
    </source>
</reference>
<name>A0A1M6FKB6_9FLAO</name>
<dbReference type="Proteomes" id="UP000184335">
    <property type="component" value="Unassembled WGS sequence"/>
</dbReference>
<evidence type="ECO:0000256" key="7">
    <source>
        <dbReference type="ARBA" id="ARBA00023237"/>
    </source>
</evidence>
<keyword evidence="7" id="KW-0998">Cell outer membrane</keyword>
<evidence type="ECO:0000256" key="4">
    <source>
        <dbReference type="ARBA" id="ARBA00022692"/>
    </source>
</evidence>
<evidence type="ECO:0000256" key="2">
    <source>
        <dbReference type="ARBA" id="ARBA00008163"/>
    </source>
</evidence>
<keyword evidence="5" id="KW-0732">Signal</keyword>
<organism evidence="8 9">
    <name type="scientific">Cruoricaptor ignavus</name>
    <dbReference type="NCBI Taxonomy" id="1118202"/>
    <lineage>
        <taxon>Bacteria</taxon>
        <taxon>Pseudomonadati</taxon>
        <taxon>Bacteroidota</taxon>
        <taxon>Flavobacteriia</taxon>
        <taxon>Flavobacteriales</taxon>
        <taxon>Weeksellaceae</taxon>
        <taxon>Cruoricaptor</taxon>
    </lineage>
</organism>
<dbReference type="STRING" id="1118202.SAMN05443429_10745"/>
<protein>
    <submittedName>
        <fullName evidence="8">Long-chain fatty acid transport protein</fullName>
    </submittedName>
</protein>
<evidence type="ECO:0000313" key="8">
    <source>
        <dbReference type="EMBL" id="SHI98113.1"/>
    </source>
</evidence>
<keyword evidence="6" id="KW-0472">Membrane</keyword>
<dbReference type="PANTHER" id="PTHR35093:SF8">
    <property type="entry name" value="OUTER MEMBRANE PROTEIN NMB0088-RELATED"/>
    <property type="match status" value="1"/>
</dbReference>
<evidence type="ECO:0000256" key="6">
    <source>
        <dbReference type="ARBA" id="ARBA00023136"/>
    </source>
</evidence>
<dbReference type="OrthoDB" id="9922at2"/>
<dbReference type="GO" id="GO:0015483">
    <property type="term" value="F:long-chain fatty acid transporting porin activity"/>
    <property type="evidence" value="ECO:0007669"/>
    <property type="project" value="TreeGrafter"/>
</dbReference>
<dbReference type="PANTHER" id="PTHR35093">
    <property type="entry name" value="OUTER MEMBRANE PROTEIN NMB0088-RELATED"/>
    <property type="match status" value="1"/>
</dbReference>
<evidence type="ECO:0000256" key="3">
    <source>
        <dbReference type="ARBA" id="ARBA00022452"/>
    </source>
</evidence>
<dbReference type="RefSeq" id="WP_073180094.1">
    <property type="nucleotide sequence ID" value="NZ_FQYI01000007.1"/>
</dbReference>